<dbReference type="GO" id="GO:0007165">
    <property type="term" value="P:signal transduction"/>
    <property type="evidence" value="ECO:0007669"/>
    <property type="project" value="TreeGrafter"/>
</dbReference>
<keyword evidence="3" id="KW-1185">Reference proteome</keyword>
<accession>A0A0B1TLT7</accession>
<reference evidence="2 3" key="1">
    <citation type="submission" date="2014-03" db="EMBL/GenBank/DDBJ databases">
        <title>Draft genome of the hookworm Oesophagostomum dentatum.</title>
        <authorList>
            <person name="Mitreva M."/>
        </authorList>
    </citation>
    <scope>NUCLEOTIDE SEQUENCE [LARGE SCALE GENOMIC DNA]</scope>
    <source>
        <strain evidence="2 3">OD-Hann</strain>
    </source>
</reference>
<organism evidence="2 3">
    <name type="scientific">Oesophagostomum dentatum</name>
    <name type="common">Nodular worm</name>
    <dbReference type="NCBI Taxonomy" id="61180"/>
    <lineage>
        <taxon>Eukaryota</taxon>
        <taxon>Metazoa</taxon>
        <taxon>Ecdysozoa</taxon>
        <taxon>Nematoda</taxon>
        <taxon>Chromadorea</taxon>
        <taxon>Rhabditida</taxon>
        <taxon>Rhabditina</taxon>
        <taxon>Rhabditomorpha</taxon>
        <taxon>Strongyloidea</taxon>
        <taxon>Strongylidae</taxon>
        <taxon>Oesophagostomum</taxon>
    </lineage>
</organism>
<dbReference type="GO" id="GO:0046839">
    <property type="term" value="P:phospholipid dephosphorylation"/>
    <property type="evidence" value="ECO:0007669"/>
    <property type="project" value="TreeGrafter"/>
</dbReference>
<feature type="transmembrane region" description="Helical" evidence="1">
    <location>
        <begin position="80"/>
        <end position="100"/>
    </location>
</feature>
<dbReference type="OrthoDB" id="8907274at2759"/>
<dbReference type="GO" id="GO:0006644">
    <property type="term" value="P:phospholipid metabolic process"/>
    <property type="evidence" value="ECO:0007669"/>
    <property type="project" value="InterPro"/>
</dbReference>
<dbReference type="PANTHER" id="PTHR10165:SF103">
    <property type="entry name" value="PHOSPHOLIPID PHOSPHATASE HOMOLOG 1.2 HOMOLOG"/>
    <property type="match status" value="1"/>
</dbReference>
<keyword evidence="1" id="KW-0472">Membrane</keyword>
<dbReference type="InterPro" id="IPR043216">
    <property type="entry name" value="PAP-like"/>
</dbReference>
<proteinExistence type="predicted"/>
<gene>
    <name evidence="2" type="ORF">OESDEN_03243</name>
</gene>
<evidence type="ECO:0000313" key="3">
    <source>
        <dbReference type="Proteomes" id="UP000053660"/>
    </source>
</evidence>
<keyword evidence="1" id="KW-1133">Transmembrane helix</keyword>
<feature type="transmembrane region" description="Helical" evidence="1">
    <location>
        <begin position="121"/>
        <end position="142"/>
    </location>
</feature>
<evidence type="ECO:0008006" key="4">
    <source>
        <dbReference type="Google" id="ProtNLM"/>
    </source>
</evidence>
<dbReference type="EMBL" id="KN549588">
    <property type="protein sequence ID" value="KHJ96787.1"/>
    <property type="molecule type" value="Genomic_DNA"/>
</dbReference>
<dbReference type="GO" id="GO:0005886">
    <property type="term" value="C:plasma membrane"/>
    <property type="evidence" value="ECO:0007669"/>
    <property type="project" value="TreeGrafter"/>
</dbReference>
<evidence type="ECO:0000256" key="1">
    <source>
        <dbReference type="SAM" id="Phobius"/>
    </source>
</evidence>
<dbReference type="Proteomes" id="UP000053660">
    <property type="component" value="Unassembled WGS sequence"/>
</dbReference>
<dbReference type="AlphaFoldDB" id="A0A0B1TLT7"/>
<dbReference type="PANTHER" id="PTHR10165">
    <property type="entry name" value="LIPID PHOSPHATE PHOSPHATASE"/>
    <property type="match status" value="1"/>
</dbReference>
<name>A0A0B1TLT7_OESDE</name>
<protein>
    <recommendedName>
        <fullName evidence="4">Phosphatidic acid phosphatase type 2/haloperoxidase domain-containing protein</fullName>
    </recommendedName>
</protein>
<keyword evidence="1" id="KW-0812">Transmembrane</keyword>
<dbReference type="GO" id="GO:0008195">
    <property type="term" value="F:phosphatidate phosphatase activity"/>
    <property type="evidence" value="ECO:0007669"/>
    <property type="project" value="TreeGrafter"/>
</dbReference>
<feature type="transmembrane region" description="Helical" evidence="1">
    <location>
        <begin position="25"/>
        <end position="48"/>
    </location>
</feature>
<sequence length="172" mass="19285">MPIGVIPLSALKLAKILDIDDLKVISGYTFLADAVLLAAFGLLGGLLIPELTGTFHRGFFCDDQSIQYVYRSDTVTPTELFLYAFLVIAVTIIATEYYRAKKIRRIPIPQYRLGNTSVHYIIVRVMTYIGYSMIGLVCVFVLTNVTKSCVGRLRPHFLDVCKPLNITCQRSE</sequence>
<evidence type="ECO:0000313" key="2">
    <source>
        <dbReference type="EMBL" id="KHJ96787.1"/>
    </source>
</evidence>